<dbReference type="EMBL" id="AJSW01000016">
    <property type="protein sequence ID" value="EIJ71752.1"/>
    <property type="molecule type" value="Genomic_DNA"/>
</dbReference>
<evidence type="ECO:0000313" key="1">
    <source>
        <dbReference type="EMBL" id="EIJ71752.1"/>
    </source>
</evidence>
<gene>
    <name evidence="1" type="ORF">HMPREF1050_1864</name>
</gene>
<accession>A0ABP2P3U1</accession>
<organism evidence="1 2">
    <name type="scientific">Haemophilus parahaemolyticus HK385</name>
    <dbReference type="NCBI Taxonomy" id="1095744"/>
    <lineage>
        <taxon>Bacteria</taxon>
        <taxon>Pseudomonadati</taxon>
        <taxon>Pseudomonadota</taxon>
        <taxon>Gammaproteobacteria</taxon>
        <taxon>Pasteurellales</taxon>
        <taxon>Pasteurellaceae</taxon>
        <taxon>Haemophilus</taxon>
    </lineage>
</organism>
<reference evidence="1 2" key="1">
    <citation type="submission" date="2012-02" db="EMBL/GenBank/DDBJ databases">
        <authorList>
            <person name="Harkins D.M."/>
            <person name="Madupu R."/>
            <person name="Durkin A.S."/>
            <person name="Torralba M."/>
            <person name="Methe B."/>
            <person name="Sutton G.G."/>
            <person name="Nelson K.E."/>
        </authorList>
    </citation>
    <scope>NUCLEOTIDE SEQUENCE [LARGE SCALE GENOMIC DNA]</scope>
    <source>
        <strain evidence="1 2">HK385</strain>
    </source>
</reference>
<proteinExistence type="predicted"/>
<protein>
    <submittedName>
        <fullName evidence="1">Uncharacterized protein</fullName>
    </submittedName>
</protein>
<name>A0ABP2P3U1_HAEPH</name>
<comment type="caution">
    <text evidence="1">The sequence shown here is derived from an EMBL/GenBank/DDBJ whole genome shotgun (WGS) entry which is preliminary data.</text>
</comment>
<keyword evidence="2" id="KW-1185">Reference proteome</keyword>
<sequence length="47" mass="5529">MQKPALTRVFDKIVWSSSLNPKNKAVKFLIQFAMQRVRKIQLLVNQN</sequence>
<evidence type="ECO:0000313" key="2">
    <source>
        <dbReference type="Proteomes" id="UP000003016"/>
    </source>
</evidence>
<dbReference type="Proteomes" id="UP000003016">
    <property type="component" value="Unassembled WGS sequence"/>
</dbReference>